<evidence type="ECO:0000313" key="3">
    <source>
        <dbReference type="Proteomes" id="UP000007305"/>
    </source>
</evidence>
<accession>A0A804LJ18</accession>
<name>A0A804LJ18_MAIZE</name>
<feature type="region of interest" description="Disordered" evidence="1">
    <location>
        <begin position="86"/>
        <end position="106"/>
    </location>
</feature>
<dbReference type="AlphaFoldDB" id="A0A804LJ18"/>
<reference evidence="2" key="2">
    <citation type="submission" date="2019-07" db="EMBL/GenBank/DDBJ databases">
        <authorList>
            <person name="Seetharam A."/>
            <person name="Woodhouse M."/>
            <person name="Cannon E."/>
        </authorList>
    </citation>
    <scope>NUCLEOTIDE SEQUENCE [LARGE SCALE GENOMIC DNA]</scope>
    <source>
        <strain evidence="2">cv. B73</strain>
    </source>
</reference>
<reference evidence="3" key="1">
    <citation type="submission" date="2015-12" db="EMBL/GenBank/DDBJ databases">
        <title>Update maize B73 reference genome by single molecule sequencing technologies.</title>
        <authorList>
            <consortium name="Maize Genome Sequencing Project"/>
            <person name="Ware D."/>
        </authorList>
    </citation>
    <scope>NUCLEOTIDE SEQUENCE [LARGE SCALE GENOMIC DNA]</scope>
    <source>
        <strain evidence="3">cv. B73</strain>
    </source>
</reference>
<dbReference type="EnsemblPlants" id="Zm00001eb014670_T001">
    <property type="protein sequence ID" value="Zm00001eb014670_P001"/>
    <property type="gene ID" value="Zm00001eb014670"/>
</dbReference>
<dbReference type="Gramene" id="Zm00001eb014670_T001">
    <property type="protein sequence ID" value="Zm00001eb014670_P001"/>
    <property type="gene ID" value="Zm00001eb014670"/>
</dbReference>
<dbReference type="InParanoid" id="A0A804LJ18"/>
<keyword evidence="3" id="KW-1185">Reference proteome</keyword>
<organism evidence="2 3">
    <name type="scientific">Zea mays</name>
    <name type="common">Maize</name>
    <dbReference type="NCBI Taxonomy" id="4577"/>
    <lineage>
        <taxon>Eukaryota</taxon>
        <taxon>Viridiplantae</taxon>
        <taxon>Streptophyta</taxon>
        <taxon>Embryophyta</taxon>
        <taxon>Tracheophyta</taxon>
        <taxon>Spermatophyta</taxon>
        <taxon>Magnoliopsida</taxon>
        <taxon>Liliopsida</taxon>
        <taxon>Poales</taxon>
        <taxon>Poaceae</taxon>
        <taxon>PACMAD clade</taxon>
        <taxon>Panicoideae</taxon>
        <taxon>Andropogonodae</taxon>
        <taxon>Andropogoneae</taxon>
        <taxon>Tripsacinae</taxon>
        <taxon>Zea</taxon>
    </lineage>
</organism>
<dbReference type="Proteomes" id="UP000007305">
    <property type="component" value="Chromosome 1"/>
</dbReference>
<reference evidence="2" key="3">
    <citation type="submission" date="2021-05" db="UniProtKB">
        <authorList>
            <consortium name="EnsemblPlants"/>
        </authorList>
    </citation>
    <scope>IDENTIFICATION</scope>
    <source>
        <strain evidence="2">cv. B73</strain>
    </source>
</reference>
<sequence>MPILPPHPTPPDVDAREVHDCRNSWHSVWWSSKLQERCRLLGGSHRVHDDDGCWRRLLRPVASRRPLPWLYLPRPRYIRRRRAGRALKHCRPRPSPPHPGGEERGRKHAYPIDGLFVLGGLNKFHGQHALRERARKLDQGILIIRFDMPFNIWFCDTLPMYPEGKLDSDNDGQECIWSANGEFAIAQ</sequence>
<evidence type="ECO:0000256" key="1">
    <source>
        <dbReference type="SAM" id="MobiDB-lite"/>
    </source>
</evidence>
<proteinExistence type="predicted"/>
<protein>
    <submittedName>
        <fullName evidence="2">Uncharacterized protein</fullName>
    </submittedName>
</protein>
<evidence type="ECO:0000313" key="2">
    <source>
        <dbReference type="EnsemblPlants" id="Zm00001eb014670_P001"/>
    </source>
</evidence>